<dbReference type="AlphaFoldDB" id="A0A1H6CUS6"/>
<evidence type="ECO:0000313" key="2">
    <source>
        <dbReference type="EMBL" id="SEG76821.1"/>
    </source>
</evidence>
<dbReference type="Proteomes" id="UP000236743">
    <property type="component" value="Unassembled WGS sequence"/>
</dbReference>
<sequence>MYRWITGRFARQARLMGAMMERLGVTPEAAASRGRLYDAANRRCLWCDAHRSCGKWIEQNRSAEGGPGFCPNARFFADIGRGGAVR</sequence>
<protein>
    <recommendedName>
        <fullName evidence="1">DUF6455 domain-containing protein</fullName>
    </recommendedName>
</protein>
<reference evidence="2 3" key="1">
    <citation type="submission" date="2016-10" db="EMBL/GenBank/DDBJ databases">
        <authorList>
            <person name="de Groot N.N."/>
        </authorList>
    </citation>
    <scope>NUCLEOTIDE SEQUENCE [LARGE SCALE GENOMIC DNA]</scope>
    <source>
        <strain evidence="2 3">DSM 26656</strain>
    </source>
</reference>
<evidence type="ECO:0000313" key="3">
    <source>
        <dbReference type="Proteomes" id="UP000236743"/>
    </source>
</evidence>
<dbReference type="EMBL" id="FNUY01000012">
    <property type="protein sequence ID" value="SEG76821.1"/>
    <property type="molecule type" value="Genomic_DNA"/>
</dbReference>
<dbReference type="InterPro" id="IPR045601">
    <property type="entry name" value="DUF6455"/>
</dbReference>
<accession>A0A1H6CUS6</accession>
<dbReference type="RefSeq" id="WP_103875012.1">
    <property type="nucleotide sequence ID" value="NZ_FNUY01000012.1"/>
</dbReference>
<feature type="domain" description="DUF6455" evidence="1">
    <location>
        <begin position="7"/>
        <end position="79"/>
    </location>
</feature>
<keyword evidence="3" id="KW-1185">Reference proteome</keyword>
<dbReference type="OrthoDB" id="7961152at2"/>
<evidence type="ECO:0000259" key="1">
    <source>
        <dbReference type="Pfam" id="PF20056"/>
    </source>
</evidence>
<dbReference type="Pfam" id="PF20056">
    <property type="entry name" value="DUF6455"/>
    <property type="match status" value="1"/>
</dbReference>
<gene>
    <name evidence="2" type="ORF">SAMN04488115_112155</name>
</gene>
<name>A0A1H6CUS6_9HYPH</name>
<organism evidence="2 3">
    <name type="scientific">Bosea lathyri</name>
    <dbReference type="NCBI Taxonomy" id="1036778"/>
    <lineage>
        <taxon>Bacteria</taxon>
        <taxon>Pseudomonadati</taxon>
        <taxon>Pseudomonadota</taxon>
        <taxon>Alphaproteobacteria</taxon>
        <taxon>Hyphomicrobiales</taxon>
        <taxon>Boseaceae</taxon>
        <taxon>Bosea</taxon>
    </lineage>
</organism>
<proteinExistence type="predicted"/>